<dbReference type="GO" id="GO:0008882">
    <property type="term" value="F:[glutamate-ammonia-ligase] adenylyltransferase activity"/>
    <property type="evidence" value="ECO:0007669"/>
    <property type="project" value="UniProtKB-EC"/>
</dbReference>
<evidence type="ECO:0000256" key="3">
    <source>
        <dbReference type="ARBA" id="ARBA00022741"/>
    </source>
</evidence>
<comment type="cofactor">
    <cofactor evidence="7">
        <name>Mg(2+)</name>
        <dbReference type="ChEBI" id="CHEBI:18420"/>
    </cofactor>
</comment>
<name>A0ABV3NVE2_9ENTR</name>
<feature type="domain" description="Glutamate-ammonia ligase adenylyltransferase repeated" evidence="8">
    <location>
        <begin position="552"/>
        <end position="804"/>
    </location>
</feature>
<comment type="catalytic activity">
    <reaction evidence="7">
        <text>[glutamine synthetase]-O(4)-(5'-adenylyl)-L-tyrosine + phosphate = [glutamine synthetase]-L-tyrosine + ADP</text>
        <dbReference type="Rhea" id="RHEA:43716"/>
        <dbReference type="Rhea" id="RHEA-COMP:10660"/>
        <dbReference type="Rhea" id="RHEA-COMP:10661"/>
        <dbReference type="ChEBI" id="CHEBI:43474"/>
        <dbReference type="ChEBI" id="CHEBI:46858"/>
        <dbReference type="ChEBI" id="CHEBI:83624"/>
        <dbReference type="ChEBI" id="CHEBI:456216"/>
        <dbReference type="EC" id="2.7.7.89"/>
    </reaction>
</comment>
<dbReference type="InterPro" id="IPR043519">
    <property type="entry name" value="NT_sf"/>
</dbReference>
<dbReference type="Proteomes" id="UP001555342">
    <property type="component" value="Unassembled WGS sequence"/>
</dbReference>
<comment type="catalytic activity">
    <reaction evidence="7">
        <text>[glutamine synthetase]-L-tyrosine + ATP = [glutamine synthetase]-O(4)-(5'-adenylyl)-L-tyrosine + diphosphate</text>
        <dbReference type="Rhea" id="RHEA:18589"/>
        <dbReference type="Rhea" id="RHEA-COMP:10660"/>
        <dbReference type="Rhea" id="RHEA-COMP:10661"/>
        <dbReference type="ChEBI" id="CHEBI:30616"/>
        <dbReference type="ChEBI" id="CHEBI:33019"/>
        <dbReference type="ChEBI" id="CHEBI:46858"/>
        <dbReference type="ChEBI" id="CHEBI:83624"/>
        <dbReference type="EC" id="2.7.7.42"/>
    </reaction>
</comment>
<sequence>MSQAPLLQQHLQAALARLPQEIDRQALSPKAQAVLAFSDFVCDSIAAHPAWLAELEQSSPQADEWQHYAGWLQQELQGIDSEPALMTALRLFRRRMMVRIAWAQALQQVPTESTLQQLSVLAETLIIAARDWLYAACCREWGKPCNQAGVAQPLMILGMGKLGGGELNFSSDIDLIFAWPENGSTQGGRRELDNAQFFTRLGQRLIKVLDQPTQDGFVYRVDMRLRPFGDSGPLVLSYAALEDYYQEQGRDWERYAMVKARVMGDTDDAWSQELRNMLRPFVFRRYIDFSVIQSLRNMKGMIAREVRRRGLTDNIKLGAGGIRETEFIVQVFQLIRGGREPALQSRSLLPTLASIQQLHLLPEDDAAKLHAAYLYLRRLENLLQSINDEQTQTLPGDELNRARLAWGMNAQSWEELQESLQQHMNAVRQVFNELIGDDEPEPGEDKLAETWRELWQDALDADENTPVLEHLTSQARAEVLRLVSDFRQDTDKRTIGPRGRQVLDQLMPRLLCEACSRNDAPLPLSRLTPLLLGIVTRTTYLELLTEYPGALKHLITLCAASPMIASQLARYPLLLDELLDPNTLYQPTATDAYRDELRQYLLRVPDDDEEQQLEALRQFKQAQLLRVAAADITGTLPVMKVSDHLTWLAEAMIDAVVQQAWAQMVQRYGQPKHLQNREGRGFAVVGYGKLGGWELGYSSDLDLVFLHDCPSDVMTDGEREIDGRQFYLRLAQRIMHLFSTRTSSGILYEVDARLRPSGAAGMLVTTAEAFADYQQNEAWTWEHQALVRARIVYGDPQLKQEFDAIRRQILCIPREGEKLQTEVREMREKMRAHLGGKKRDRFDIKADEGGITDIEFITQYLVLRYAAQAPKLTRWSDNVRILELMAQNDIMSDDEAKALTHAYVTLRDELHHLALQELPGNVALDAFTAEREQVKRSWKVWLGEAQTRMENEL</sequence>
<feature type="domain" description="PII-uridylyltransferase/Glutamine-synthetase adenylyltransferase" evidence="9">
    <location>
        <begin position="296"/>
        <end position="435"/>
    </location>
</feature>
<evidence type="ECO:0000256" key="5">
    <source>
        <dbReference type="ARBA" id="ARBA00022842"/>
    </source>
</evidence>
<keyword evidence="2 7" id="KW-0548">Nucleotidyltransferase</keyword>
<dbReference type="Gene3D" id="1.20.120.330">
    <property type="entry name" value="Nucleotidyltransferases domain 2"/>
    <property type="match status" value="2"/>
</dbReference>
<evidence type="ECO:0000256" key="4">
    <source>
        <dbReference type="ARBA" id="ARBA00022840"/>
    </source>
</evidence>
<dbReference type="SUPFAM" id="SSF81301">
    <property type="entry name" value="Nucleotidyltransferase"/>
    <property type="match status" value="2"/>
</dbReference>
<dbReference type="EMBL" id="JBFMVT010000002">
    <property type="protein sequence ID" value="MEW7313531.1"/>
    <property type="molecule type" value="Genomic_DNA"/>
</dbReference>
<protein>
    <recommendedName>
        <fullName evidence="7">Bifunctional glutamine synthetase adenylyltransferase/adenylyl-removing enzyme</fullName>
    </recommendedName>
    <alternativeName>
        <fullName evidence="7">ATP:glutamine synthetase adenylyltransferase</fullName>
    </alternativeName>
    <alternativeName>
        <fullName evidence="7">ATase</fullName>
    </alternativeName>
    <domain>
        <recommendedName>
            <fullName evidence="7">Glutamine synthetase adenylyl-L-tyrosine phosphorylase</fullName>
            <ecNumber evidence="7">2.7.7.89</ecNumber>
        </recommendedName>
        <alternativeName>
            <fullName evidence="7">Adenylyl removase</fullName>
            <shortName evidence="7">AR</shortName>
            <shortName evidence="7">AT-N</shortName>
        </alternativeName>
    </domain>
    <domain>
        <recommendedName>
            <fullName evidence="7">Glutamine synthetase adenylyl transferase</fullName>
            <ecNumber evidence="7">2.7.7.42</ecNumber>
        </recommendedName>
        <alternativeName>
            <fullName evidence="7">Adenylyl transferase</fullName>
            <shortName evidence="7">AT</shortName>
            <shortName evidence="7">AT-C</shortName>
        </alternativeName>
    </domain>
</protein>
<comment type="caution">
    <text evidence="10">The sequence shown here is derived from an EMBL/GenBank/DDBJ whole genome shotgun (WGS) entry which is preliminary data.</text>
</comment>
<feature type="region of interest" description="Adenylyl removase" evidence="7">
    <location>
        <begin position="1"/>
        <end position="439"/>
    </location>
</feature>
<dbReference type="InterPro" id="IPR023057">
    <property type="entry name" value="GlnE"/>
</dbReference>
<dbReference type="GO" id="GO:0047388">
    <property type="term" value="F:[glutamine synthetase]-adenylyl-L-tyrosine phosphorylase activity"/>
    <property type="evidence" value="ECO:0007669"/>
    <property type="project" value="UniProtKB-EC"/>
</dbReference>
<dbReference type="Gene3D" id="1.10.4050.10">
    <property type="entry name" value="Glutamine synthase adenylyltransferase GlnE"/>
    <property type="match status" value="1"/>
</dbReference>
<dbReference type="Gene3D" id="1.20.120.1510">
    <property type="match status" value="1"/>
</dbReference>
<dbReference type="Pfam" id="PF08335">
    <property type="entry name" value="GlnD_UR_UTase"/>
    <property type="match status" value="2"/>
</dbReference>
<gene>
    <name evidence="7 10" type="primary">glnE</name>
    <name evidence="10" type="ORF">AB1E22_12660</name>
</gene>
<keyword evidence="3 7" id="KW-0547">Nucleotide-binding</keyword>
<dbReference type="PANTHER" id="PTHR30621">
    <property type="entry name" value="GLUTAMINE SYNTHETASE ADENYLYLTRANSFERASE"/>
    <property type="match status" value="1"/>
</dbReference>
<dbReference type="Pfam" id="PF03710">
    <property type="entry name" value="GlnE"/>
    <property type="match status" value="2"/>
</dbReference>
<dbReference type="RefSeq" id="WP_367597370.1">
    <property type="nucleotide sequence ID" value="NZ_JBFMVT010000002.1"/>
</dbReference>
<dbReference type="NCBIfam" id="NF008292">
    <property type="entry name" value="PRK11072.1"/>
    <property type="match status" value="1"/>
</dbReference>
<evidence type="ECO:0000256" key="7">
    <source>
        <dbReference type="HAMAP-Rule" id="MF_00802"/>
    </source>
</evidence>
<comment type="function">
    <text evidence="7">Involved in the regulation of glutamine synthetase GlnA, a key enzyme in the process to assimilate ammonia. When cellular nitrogen levels are high, the C-terminal adenylyl transferase (AT) inactivates GlnA by covalent transfer of an adenylyl group from ATP to specific tyrosine residue of GlnA, thus reducing its activity. Conversely, when nitrogen levels are low, the N-terminal adenylyl removase (AR) activates GlnA by removing the adenylyl group by phosphorolysis, increasing its activity. The regulatory region of GlnE binds the signal transduction protein PII (GlnB) which indicates the nitrogen status of the cell.</text>
</comment>
<evidence type="ECO:0000313" key="11">
    <source>
        <dbReference type="Proteomes" id="UP001555342"/>
    </source>
</evidence>
<keyword evidence="10" id="KW-0436">Ligase</keyword>
<dbReference type="Gene3D" id="3.30.460.10">
    <property type="entry name" value="Beta Polymerase, domain 2"/>
    <property type="match status" value="2"/>
</dbReference>
<accession>A0ABV3NVE2</accession>
<dbReference type="CDD" id="cd05401">
    <property type="entry name" value="NT_GlnE_GlnD_like"/>
    <property type="match status" value="2"/>
</dbReference>
<evidence type="ECO:0000259" key="9">
    <source>
        <dbReference type="Pfam" id="PF08335"/>
    </source>
</evidence>
<feature type="domain" description="Glutamate-ammonia ligase adenylyltransferase repeated" evidence="8">
    <location>
        <begin position="32"/>
        <end position="273"/>
    </location>
</feature>
<keyword evidence="4 7" id="KW-0067">ATP-binding</keyword>
<dbReference type="InterPro" id="IPR005190">
    <property type="entry name" value="GlnE_rpt_dom"/>
</dbReference>
<comment type="similarity">
    <text evidence="7">Belongs to the GlnE family.</text>
</comment>
<dbReference type="EC" id="2.7.7.89" evidence="7"/>
<dbReference type="HAMAP" id="MF_00802">
    <property type="entry name" value="GlnE"/>
    <property type="match status" value="1"/>
</dbReference>
<evidence type="ECO:0000259" key="8">
    <source>
        <dbReference type="Pfam" id="PF03710"/>
    </source>
</evidence>
<dbReference type="GO" id="GO:0016874">
    <property type="term" value="F:ligase activity"/>
    <property type="evidence" value="ECO:0007669"/>
    <property type="project" value="UniProtKB-KW"/>
</dbReference>
<proteinExistence type="inferred from homology"/>
<dbReference type="PANTHER" id="PTHR30621:SF0">
    <property type="entry name" value="BIFUNCTIONAL GLUTAMINE SYNTHETASE ADENYLYLTRANSFERASE_ADENYLYL-REMOVING ENZYME"/>
    <property type="match status" value="1"/>
</dbReference>
<dbReference type="InterPro" id="IPR013546">
    <property type="entry name" value="PII_UdlTrfase/GS_AdlTrfase"/>
</dbReference>
<keyword evidence="5 7" id="KW-0460">Magnesium</keyword>
<keyword evidence="11" id="KW-1185">Reference proteome</keyword>
<evidence type="ECO:0000313" key="10">
    <source>
        <dbReference type="EMBL" id="MEW7313531.1"/>
    </source>
</evidence>
<feature type="domain" description="PII-uridylyltransferase/Glutamine-synthetase adenylyltransferase" evidence="9">
    <location>
        <begin position="824"/>
        <end position="917"/>
    </location>
</feature>
<dbReference type="SUPFAM" id="SSF81593">
    <property type="entry name" value="Nucleotidyltransferase substrate binding subunit/domain"/>
    <property type="match status" value="2"/>
</dbReference>
<keyword evidence="6 7" id="KW-0511">Multifunctional enzyme</keyword>
<evidence type="ECO:0000256" key="6">
    <source>
        <dbReference type="ARBA" id="ARBA00023268"/>
    </source>
</evidence>
<organism evidence="10 11">
    <name type="scientific">Buttiauxella gaviniae</name>
    <dbReference type="NCBI Taxonomy" id="82990"/>
    <lineage>
        <taxon>Bacteria</taxon>
        <taxon>Pseudomonadati</taxon>
        <taxon>Pseudomonadota</taxon>
        <taxon>Gammaproteobacteria</taxon>
        <taxon>Enterobacterales</taxon>
        <taxon>Enterobacteriaceae</taxon>
        <taxon>Buttiauxella</taxon>
    </lineage>
</organism>
<evidence type="ECO:0000256" key="2">
    <source>
        <dbReference type="ARBA" id="ARBA00022695"/>
    </source>
</evidence>
<feature type="region of interest" description="Adenylyl transferase" evidence="7">
    <location>
        <begin position="447"/>
        <end position="953"/>
    </location>
</feature>
<keyword evidence="1 7" id="KW-0808">Transferase</keyword>
<dbReference type="EC" id="2.7.7.42" evidence="7"/>
<reference evidence="10 11" key="1">
    <citation type="submission" date="2024-07" db="EMBL/GenBank/DDBJ databases">
        <authorList>
            <person name="Wang L."/>
        </authorList>
    </citation>
    <scope>NUCLEOTIDE SEQUENCE [LARGE SCALE GENOMIC DNA]</scope>
    <source>
        <strain evidence="10 11">WL359</strain>
    </source>
</reference>
<evidence type="ECO:0000256" key="1">
    <source>
        <dbReference type="ARBA" id="ARBA00022679"/>
    </source>
</evidence>